<evidence type="ECO:0000313" key="2">
    <source>
        <dbReference type="Proteomes" id="UP001062846"/>
    </source>
</evidence>
<sequence length="227" mass="26244">MVDDVPIIIFIEKLQKLQVLAEDRFLFAPLRKKVDTIVNELEQILTFLEQENASNKTLMNQLLPILYSADYIIESFLIKTRRRRKKGVANKINKVSLFVFAPWSQLQLRCKMNEIEKRIRAVSSTYSKVGKTVNWNAQASGLLERHSNSPQHYYDETLDLLIGREDTEKELVRRLIKDKEESLRVVSLVSEESLGKTALAKKVYNRLDIQAAFPVPCMGPSSRRLHI</sequence>
<dbReference type="EMBL" id="CM046397">
    <property type="protein sequence ID" value="KAI8535926.1"/>
    <property type="molecule type" value="Genomic_DNA"/>
</dbReference>
<reference evidence="1" key="1">
    <citation type="submission" date="2022-02" db="EMBL/GenBank/DDBJ databases">
        <title>Plant Genome Project.</title>
        <authorList>
            <person name="Zhang R.-G."/>
        </authorList>
    </citation>
    <scope>NUCLEOTIDE SEQUENCE</scope>
    <source>
        <strain evidence="1">AT1</strain>
    </source>
</reference>
<evidence type="ECO:0000313" key="1">
    <source>
        <dbReference type="EMBL" id="KAI8535926.1"/>
    </source>
</evidence>
<proteinExistence type="predicted"/>
<protein>
    <submittedName>
        <fullName evidence="1">Uncharacterized protein</fullName>
    </submittedName>
</protein>
<accession>A0ACC0M5S8</accession>
<keyword evidence="2" id="KW-1185">Reference proteome</keyword>
<comment type="caution">
    <text evidence="1">The sequence shown here is derived from an EMBL/GenBank/DDBJ whole genome shotgun (WGS) entry which is preliminary data.</text>
</comment>
<dbReference type="Proteomes" id="UP001062846">
    <property type="component" value="Chromosome 10"/>
</dbReference>
<organism evidence="1 2">
    <name type="scientific">Rhododendron molle</name>
    <name type="common">Chinese azalea</name>
    <name type="synonym">Azalea mollis</name>
    <dbReference type="NCBI Taxonomy" id="49168"/>
    <lineage>
        <taxon>Eukaryota</taxon>
        <taxon>Viridiplantae</taxon>
        <taxon>Streptophyta</taxon>
        <taxon>Embryophyta</taxon>
        <taxon>Tracheophyta</taxon>
        <taxon>Spermatophyta</taxon>
        <taxon>Magnoliopsida</taxon>
        <taxon>eudicotyledons</taxon>
        <taxon>Gunneridae</taxon>
        <taxon>Pentapetalae</taxon>
        <taxon>asterids</taxon>
        <taxon>Ericales</taxon>
        <taxon>Ericaceae</taxon>
        <taxon>Ericoideae</taxon>
        <taxon>Rhodoreae</taxon>
        <taxon>Rhododendron</taxon>
    </lineage>
</organism>
<name>A0ACC0M5S8_RHOML</name>
<gene>
    <name evidence="1" type="ORF">RHMOL_Rhmol10G0213600</name>
</gene>